<feature type="chain" id="PRO_5015059228" evidence="1">
    <location>
        <begin position="23"/>
        <end position="95"/>
    </location>
</feature>
<evidence type="ECO:0000256" key="1">
    <source>
        <dbReference type="SAM" id="SignalP"/>
    </source>
</evidence>
<reference evidence="2" key="2">
    <citation type="submission" date="2016-06" db="EMBL/GenBank/DDBJ databases">
        <title>The genome of a short-lived fish provides insights into sex chromosome evolution and the genetic control of aging.</title>
        <authorList>
            <person name="Reichwald K."/>
            <person name="Felder M."/>
            <person name="Petzold A."/>
            <person name="Koch P."/>
            <person name="Groth M."/>
            <person name="Platzer M."/>
        </authorList>
    </citation>
    <scope>NUCLEOTIDE SEQUENCE</scope>
    <source>
        <tissue evidence="2">Brain</tissue>
    </source>
</reference>
<reference evidence="2" key="1">
    <citation type="submission" date="2016-05" db="EMBL/GenBank/DDBJ databases">
        <authorList>
            <person name="Lavstsen T."/>
            <person name="Jespersen J.S."/>
        </authorList>
    </citation>
    <scope>NUCLEOTIDE SEQUENCE</scope>
    <source>
        <tissue evidence="2">Brain</tissue>
    </source>
</reference>
<dbReference type="EMBL" id="HAEJ01009383">
    <property type="protein sequence ID" value="SBS49840.1"/>
    <property type="molecule type" value="Transcribed_RNA"/>
</dbReference>
<dbReference type="OrthoDB" id="8899517at2759"/>
<proteinExistence type="predicted"/>
<gene>
    <name evidence="2" type="primary">ZGC:193682</name>
</gene>
<keyword evidence="1" id="KW-0732">Signal</keyword>
<dbReference type="AlphaFoldDB" id="A0A1A8UP39"/>
<organism evidence="2">
    <name type="scientific">Nothobranchius furzeri</name>
    <name type="common">Turquoise killifish</name>
    <dbReference type="NCBI Taxonomy" id="105023"/>
    <lineage>
        <taxon>Eukaryota</taxon>
        <taxon>Metazoa</taxon>
        <taxon>Chordata</taxon>
        <taxon>Craniata</taxon>
        <taxon>Vertebrata</taxon>
        <taxon>Euteleostomi</taxon>
        <taxon>Actinopterygii</taxon>
        <taxon>Neopterygii</taxon>
        <taxon>Teleostei</taxon>
        <taxon>Neoteleostei</taxon>
        <taxon>Acanthomorphata</taxon>
        <taxon>Ovalentaria</taxon>
        <taxon>Atherinomorphae</taxon>
        <taxon>Cyprinodontiformes</taxon>
        <taxon>Nothobranchiidae</taxon>
        <taxon>Nothobranchius</taxon>
    </lineage>
</organism>
<evidence type="ECO:0000313" key="2">
    <source>
        <dbReference type="EMBL" id="SBS49840.1"/>
    </source>
</evidence>
<dbReference type="EMBL" id="HADY01020150">
    <property type="protein sequence ID" value="SBP58635.1"/>
    <property type="molecule type" value="Transcribed_RNA"/>
</dbReference>
<accession>A0A1A8UP39</accession>
<feature type="signal peptide" evidence="1">
    <location>
        <begin position="1"/>
        <end position="22"/>
    </location>
</feature>
<protein>
    <submittedName>
        <fullName evidence="2">Zgc:193682</fullName>
    </submittedName>
</protein>
<name>A0A1A8UP39_NOTFU</name>
<sequence length="95" mass="10705">MMHVQAVFVLLLLLQACEPAAAQTPDPAEAPGILQRISEKIGETRAKIWSLGEAMVEFVGTYYEDHIQPKTESYAEWASNMRSSLRQKIWSPLDD</sequence>